<keyword evidence="3" id="KW-0067">ATP-binding</keyword>
<dbReference type="CDD" id="cd18799">
    <property type="entry name" value="SF2_C_EcoAI-like"/>
    <property type="match status" value="1"/>
</dbReference>
<dbReference type="InterPro" id="IPR001650">
    <property type="entry name" value="Helicase_C-like"/>
</dbReference>
<keyword evidence="4" id="KW-1185">Reference proteome</keyword>
<dbReference type="SMART" id="SM00490">
    <property type="entry name" value="HELICc"/>
    <property type="match status" value="1"/>
</dbReference>
<feature type="domain" description="Helicase ATP-binding" evidence="1">
    <location>
        <begin position="1"/>
        <end position="116"/>
    </location>
</feature>
<dbReference type="InterPro" id="IPR058403">
    <property type="entry name" value="DUF8090"/>
</dbReference>
<dbReference type="PANTHER" id="PTHR47396:SF1">
    <property type="entry name" value="ATP-DEPENDENT HELICASE IRC3-RELATED"/>
    <property type="match status" value="1"/>
</dbReference>
<dbReference type="GO" id="GO:0005829">
    <property type="term" value="C:cytosol"/>
    <property type="evidence" value="ECO:0007669"/>
    <property type="project" value="TreeGrafter"/>
</dbReference>
<evidence type="ECO:0000259" key="2">
    <source>
        <dbReference type="PROSITE" id="PS51194"/>
    </source>
</evidence>
<keyword evidence="3" id="KW-0347">Helicase</keyword>
<dbReference type="Pfam" id="PF04851">
    <property type="entry name" value="ResIII"/>
    <property type="match status" value="1"/>
</dbReference>
<dbReference type="Proteomes" id="UP000003028">
    <property type="component" value="Unassembled WGS sequence"/>
</dbReference>
<dbReference type="GO" id="GO:0003677">
    <property type="term" value="F:DNA binding"/>
    <property type="evidence" value="ECO:0007669"/>
    <property type="project" value="InterPro"/>
</dbReference>
<dbReference type="PROSITE" id="PS51194">
    <property type="entry name" value="HELICASE_CTER"/>
    <property type="match status" value="1"/>
</dbReference>
<dbReference type="InterPro" id="IPR006935">
    <property type="entry name" value="Helicase/UvrB_N"/>
</dbReference>
<dbReference type="PANTHER" id="PTHR47396">
    <property type="entry name" value="TYPE I RESTRICTION ENZYME ECOKI R PROTEIN"/>
    <property type="match status" value="1"/>
</dbReference>
<dbReference type="GO" id="GO:0005524">
    <property type="term" value="F:ATP binding"/>
    <property type="evidence" value="ECO:0007669"/>
    <property type="project" value="InterPro"/>
</dbReference>
<dbReference type="GO" id="GO:0004386">
    <property type="term" value="F:helicase activity"/>
    <property type="evidence" value="ECO:0007669"/>
    <property type="project" value="UniProtKB-KW"/>
</dbReference>
<dbReference type="OrthoDB" id="9802848at2"/>
<dbReference type="InterPro" id="IPR050742">
    <property type="entry name" value="Helicase_Restrict-Modif_Enz"/>
</dbReference>
<name>E7FVZ9_ERYRH</name>
<dbReference type="GO" id="GO:0016787">
    <property type="term" value="F:hydrolase activity"/>
    <property type="evidence" value="ECO:0007669"/>
    <property type="project" value="InterPro"/>
</dbReference>
<dbReference type="AlphaFoldDB" id="E7FVZ9"/>
<evidence type="ECO:0000313" key="3">
    <source>
        <dbReference type="EMBL" id="EFY09069.1"/>
    </source>
</evidence>
<comment type="caution">
    <text evidence="3">The sequence shown here is derived from an EMBL/GenBank/DDBJ whole genome shotgun (WGS) entry which is preliminary data.</text>
</comment>
<accession>E7FVZ9</accession>
<feature type="domain" description="Helicase C-terminal" evidence="2">
    <location>
        <begin position="167"/>
        <end position="315"/>
    </location>
</feature>
<dbReference type="Pfam" id="PF11907">
    <property type="entry name" value="DUF3427"/>
    <property type="match status" value="1"/>
</dbReference>
<dbReference type="Pfam" id="PF26350">
    <property type="entry name" value="DUF8090"/>
    <property type="match status" value="1"/>
</dbReference>
<keyword evidence="3" id="KW-0378">Hydrolase</keyword>
<dbReference type="InterPro" id="IPR014001">
    <property type="entry name" value="Helicase_ATP-bd"/>
</dbReference>
<protein>
    <submittedName>
        <fullName evidence="3">Helicase C-terminal domain protein</fullName>
    </submittedName>
</protein>
<evidence type="ECO:0000313" key="4">
    <source>
        <dbReference type="Proteomes" id="UP000003028"/>
    </source>
</evidence>
<dbReference type="SUPFAM" id="SSF52540">
    <property type="entry name" value="P-loop containing nucleoside triphosphate hydrolases"/>
    <property type="match status" value="1"/>
</dbReference>
<organism evidence="3 4">
    <name type="scientific">Erysipelothrix rhusiopathiae ATCC 19414</name>
    <dbReference type="NCBI Taxonomy" id="525280"/>
    <lineage>
        <taxon>Bacteria</taxon>
        <taxon>Bacillati</taxon>
        <taxon>Bacillota</taxon>
        <taxon>Erysipelotrichia</taxon>
        <taxon>Erysipelotrichales</taxon>
        <taxon>Erysipelotrichaceae</taxon>
        <taxon>Erysipelothrix</taxon>
    </lineage>
</organism>
<dbReference type="PROSITE" id="PS51192">
    <property type="entry name" value="HELICASE_ATP_BIND_1"/>
    <property type="match status" value="1"/>
</dbReference>
<dbReference type="STRING" id="1648.A2I91_03305"/>
<evidence type="ECO:0000259" key="1">
    <source>
        <dbReference type="PROSITE" id="PS51192"/>
    </source>
</evidence>
<gene>
    <name evidence="3" type="ORF">HMPREF0357_11176</name>
</gene>
<dbReference type="InterPro" id="IPR027417">
    <property type="entry name" value="P-loop_NTPase"/>
</dbReference>
<sequence>MLFIIHREQVAKDAMNTFQSIISDRSMGLFSGNYKDDQFDFLFTTIQTISRPQNLQKFKQNEFDYIVIDEAHRSVANSYLNVMEYFKPKFFLGMTATPERSDSLNVFELFDYNIAYEIRLQKALEENMLVPFHYFGITDLQIDGEIINDHSQFGQLVSEDRIEHILKYTKYYGHCGNKLKGLMFCSTNQEASELSKKLNIRGIRTISLSGENSQEERENAIVRLTSDDGDLNYILTVDIFNEGIDIPEINQVVMLRSTESSIVFIQQLGRGLRLSKNKDYVVVIDFIGNYSNNYMIPIALSGNRSYSKDEIKKYLIEGKSTIPGSSTVEFDKTALTQIYKVIDNTNFSATKHLRLEYNNLKYRLGRIPALQEFITEKSIDPQLFIKSSSYGNYFTFLKKIDTTYEGTLSDYEIGILTMLSKEVSSGKRDTELRVLEIILNQGKINDQMVRDLCRNEAEYDSTINMLQLGFVKSDLFVKYGSKPIIIAQNNDWILNDELSHSQNMGTLSFHLRGIIDLGLVNYNEKYIDRKVESGMVLYERYTRKDMCWLFNWKKDSSAAVYGYMVKNNTIPIFVTYHKDDKIEDSIRYDDKFIDQNTFSWMSRNNVKITGPEIEAIKNSKEKNTLISLFVKKEDAELGQFFYLGEMEPIQIKESTIIAKNKELPIVNVVFKMKHTIRHDIYSYITGF</sequence>
<reference evidence="3" key="1">
    <citation type="submission" date="2011-01" db="EMBL/GenBank/DDBJ databases">
        <authorList>
            <person name="Muzny D."/>
            <person name="Qin X."/>
            <person name="Buhay C."/>
            <person name="Dugan-Rocha S."/>
            <person name="Ding Y."/>
            <person name="Chen G."/>
            <person name="Hawes A."/>
            <person name="Holder M."/>
            <person name="Jhangiani S."/>
            <person name="Johnson A."/>
            <person name="Khan Z."/>
            <person name="Li Z."/>
            <person name="Liu W."/>
            <person name="Liu X."/>
            <person name="Perez L."/>
            <person name="Shen H."/>
            <person name="Wang Q."/>
            <person name="Watt J."/>
            <person name="Xi L."/>
            <person name="Xin Y."/>
            <person name="Zhou J."/>
            <person name="Deng J."/>
            <person name="Jiang H."/>
            <person name="Liu Y."/>
            <person name="Qu J."/>
            <person name="Song X.-Z."/>
            <person name="Zhang L."/>
            <person name="Villasana D."/>
            <person name="Johnson A."/>
            <person name="Liu J."/>
            <person name="Liyanage D."/>
            <person name="Lorensuhewa L."/>
            <person name="Robinson T."/>
            <person name="Song A."/>
            <person name="Song B.-B."/>
            <person name="Dinh H."/>
            <person name="Thornton R."/>
            <person name="Coyle M."/>
            <person name="Francisco L."/>
            <person name="Jackson L."/>
            <person name="Javaid M."/>
            <person name="Korchina V."/>
            <person name="Kovar C."/>
            <person name="Mata R."/>
            <person name="Mathew T."/>
            <person name="Ngo R."/>
            <person name="Nguyen L."/>
            <person name="Nguyen N."/>
            <person name="Okwuonu G."/>
            <person name="Ongeri F."/>
            <person name="Pham C."/>
            <person name="Simmons D."/>
            <person name="Wilczek-Boney K."/>
            <person name="Hale W."/>
            <person name="Jakkamsetti A."/>
            <person name="Pham P."/>
            <person name="Ruth R."/>
            <person name="San Lucas F."/>
            <person name="Warren J."/>
            <person name="Zhang J."/>
            <person name="Zhao Z."/>
            <person name="Zhou C."/>
            <person name="Zhu D."/>
            <person name="Lee S."/>
            <person name="Bess C."/>
            <person name="Blankenburg K."/>
            <person name="Forbes L."/>
            <person name="Fu Q."/>
            <person name="Gubbala S."/>
            <person name="Hirani K."/>
            <person name="Jayaseelan J.C."/>
            <person name="Lara F."/>
            <person name="Munidasa M."/>
            <person name="Palculict T."/>
            <person name="Patil S."/>
            <person name="Pu L.-L."/>
            <person name="Saada N."/>
            <person name="Tang L."/>
            <person name="Weissenberger G."/>
            <person name="Zhu Y."/>
            <person name="Hemphill L."/>
            <person name="Shang Y."/>
            <person name="Youmans B."/>
            <person name="Ayvaz T."/>
            <person name="Ross M."/>
            <person name="Santibanez J."/>
            <person name="Aqrawi P."/>
            <person name="Gross S."/>
            <person name="Joshi V."/>
            <person name="Fowler G."/>
            <person name="Nazareth L."/>
            <person name="Reid J."/>
            <person name="Worley K."/>
            <person name="Petrosino J."/>
            <person name="Highlander S."/>
            <person name="Gibbs R."/>
        </authorList>
    </citation>
    <scope>NUCLEOTIDE SEQUENCE [LARGE SCALE GENOMIC DNA]</scope>
    <source>
        <strain evidence="3">ATCC 19414</strain>
    </source>
</reference>
<dbReference type="Pfam" id="PF00271">
    <property type="entry name" value="Helicase_C"/>
    <property type="match status" value="1"/>
</dbReference>
<dbReference type="InterPro" id="IPR021835">
    <property type="entry name" value="DUF3427"/>
</dbReference>
<dbReference type="Gene3D" id="3.40.50.300">
    <property type="entry name" value="P-loop containing nucleotide triphosphate hydrolases"/>
    <property type="match status" value="2"/>
</dbReference>
<keyword evidence="3" id="KW-0547">Nucleotide-binding</keyword>
<dbReference type="EMBL" id="ACLK02000002">
    <property type="protein sequence ID" value="EFY09069.1"/>
    <property type="molecule type" value="Genomic_DNA"/>
</dbReference>
<proteinExistence type="predicted"/>